<evidence type="ECO:0000256" key="2">
    <source>
        <dbReference type="SAM" id="MobiDB-lite"/>
    </source>
</evidence>
<reference evidence="3 4" key="1">
    <citation type="submission" date="2019-04" db="EMBL/GenBank/DDBJ databases">
        <title>Friends and foes A comparative genomics study of 23 Aspergillus species from section Flavi.</title>
        <authorList>
            <consortium name="DOE Joint Genome Institute"/>
            <person name="Kjaerbolling I."/>
            <person name="Vesth T."/>
            <person name="Frisvad J.C."/>
            <person name="Nybo J.L."/>
            <person name="Theobald S."/>
            <person name="Kildgaard S."/>
            <person name="Isbrandt T."/>
            <person name="Kuo A."/>
            <person name="Sato A."/>
            <person name="Lyhne E.K."/>
            <person name="Kogle M.E."/>
            <person name="Wiebenga A."/>
            <person name="Kun R.S."/>
            <person name="Lubbers R.J."/>
            <person name="Makela M.R."/>
            <person name="Barry K."/>
            <person name="Chovatia M."/>
            <person name="Clum A."/>
            <person name="Daum C."/>
            <person name="Haridas S."/>
            <person name="He G."/>
            <person name="LaButti K."/>
            <person name="Lipzen A."/>
            <person name="Mondo S."/>
            <person name="Riley R."/>
            <person name="Salamov A."/>
            <person name="Simmons B.A."/>
            <person name="Magnuson J.K."/>
            <person name="Henrissat B."/>
            <person name="Mortensen U.H."/>
            <person name="Larsen T.O."/>
            <person name="Devries R.P."/>
            <person name="Grigoriev I.V."/>
            <person name="Machida M."/>
            <person name="Baker S.E."/>
            <person name="Andersen M.R."/>
        </authorList>
    </citation>
    <scope>NUCLEOTIDE SEQUENCE [LARGE SCALE GENOMIC DNA]</scope>
    <source>
        <strain evidence="3 4">IBT 18842</strain>
    </source>
</reference>
<accession>A0A5N6TJV9</accession>
<sequence length="815" mass="89012">MSSRSVSIPADQALKDPKTFALKPKEYLANARIMNMTDKNWLAGLSAAPGVIKTLAFCMIAASAPTTQDIKIKLARTTSFKHGNEFLSANLQELVNVGQQSFSSAYGSMLEIMELTGTGKENCVLIFKGVNATQIDTAAVETGVSEVVKIASDCQGRAQDMYEKFSLWQQYVMDIDTAVNEAKGTNAEKYRVTESDLKAKEILKKQQEEREKEQSIRAKQRQERVDELYEKYFEALKDFPSGKEMLDMYVKATLVDALNNFASGIGTGLGAGLGAYAGAKANPMGALSNALGNQNNQNNQNQGGQGNQNQQSTTPASSISNDYLLSLSGPILGHIQDLDAILEGKDGVDWSLVTPTAQEVGKKKDVKKLELAVVLKLLETQETLIKQKPQEASSSTGKELLAVLTKSLKVAKELTAEGEKSRTVEKDTWKKPKKDDALVKGWKTDVQAAVTDAQKVVTRRDAAKGNPATVYMQTEVKEGNRVAGAGDLVKQRSENAKAKVESLQQVLLQTEKAADELKKTAKEYELDLMNTKLALTQLEDEKATLELVRGVLLDCILYLSEMKKHLGDLMKFFSGVKAAITSGGNVKLRGFVTHVNNSLARAGAGEIVQPLTRREIFNKALGSLATFDFYGQVADIFTRVCGGDADDGDKAAQYTIMSGFGMVNSIGTNLKKGEIAEKQKEIENWAKQARGHISGLVVQKLNEAVNDLQDRMAANKQLLESPDLPALPANKLAAIEHGMSQGRAVVENRLLTSNPALDILKKPQEERGEFRNALIEATDEAKLLKEQQEVTAEARQQFVAEGGELHDEDDDYYDV</sequence>
<feature type="region of interest" description="Disordered" evidence="2">
    <location>
        <begin position="288"/>
        <end position="317"/>
    </location>
</feature>
<feature type="coiled-coil region" evidence="1">
    <location>
        <begin position="493"/>
        <end position="548"/>
    </location>
</feature>
<dbReference type="Proteomes" id="UP000325780">
    <property type="component" value="Unassembled WGS sequence"/>
</dbReference>
<dbReference type="PANTHER" id="PTHR33488">
    <property type="entry name" value="ZGC:162509"/>
    <property type="match status" value="1"/>
</dbReference>
<name>A0A5N6TJV9_ASPAV</name>
<dbReference type="PANTHER" id="PTHR33488:SF2">
    <property type="entry name" value="EARLY ENDOSOME ANTIGEN 1-LIKE"/>
    <property type="match status" value="1"/>
</dbReference>
<keyword evidence="4" id="KW-1185">Reference proteome</keyword>
<dbReference type="EMBL" id="ML742249">
    <property type="protein sequence ID" value="KAE8146658.1"/>
    <property type="molecule type" value="Genomic_DNA"/>
</dbReference>
<evidence type="ECO:0000256" key="1">
    <source>
        <dbReference type="SAM" id="Coils"/>
    </source>
</evidence>
<dbReference type="AlphaFoldDB" id="A0A5N6TJV9"/>
<feature type="compositionally biased region" description="Acidic residues" evidence="2">
    <location>
        <begin position="806"/>
        <end position="815"/>
    </location>
</feature>
<evidence type="ECO:0000313" key="3">
    <source>
        <dbReference type="EMBL" id="KAE8146658.1"/>
    </source>
</evidence>
<protein>
    <submittedName>
        <fullName evidence="3">Uncharacterized protein</fullName>
    </submittedName>
</protein>
<organism evidence="3 4">
    <name type="scientific">Aspergillus avenaceus</name>
    <dbReference type="NCBI Taxonomy" id="36643"/>
    <lineage>
        <taxon>Eukaryota</taxon>
        <taxon>Fungi</taxon>
        <taxon>Dikarya</taxon>
        <taxon>Ascomycota</taxon>
        <taxon>Pezizomycotina</taxon>
        <taxon>Eurotiomycetes</taxon>
        <taxon>Eurotiomycetidae</taxon>
        <taxon>Eurotiales</taxon>
        <taxon>Aspergillaceae</taxon>
        <taxon>Aspergillus</taxon>
        <taxon>Aspergillus subgen. Circumdati</taxon>
    </lineage>
</organism>
<proteinExistence type="predicted"/>
<keyword evidence="1" id="KW-0175">Coiled coil</keyword>
<feature type="region of interest" description="Disordered" evidence="2">
    <location>
        <begin position="796"/>
        <end position="815"/>
    </location>
</feature>
<feature type="compositionally biased region" description="Low complexity" evidence="2">
    <location>
        <begin position="292"/>
        <end position="311"/>
    </location>
</feature>
<gene>
    <name evidence="3" type="ORF">BDV25DRAFT_143488</name>
</gene>
<evidence type="ECO:0000313" key="4">
    <source>
        <dbReference type="Proteomes" id="UP000325780"/>
    </source>
</evidence>
<dbReference type="OrthoDB" id="5406275at2759"/>